<evidence type="ECO:0008006" key="9">
    <source>
        <dbReference type="Google" id="ProtNLM"/>
    </source>
</evidence>
<dbReference type="InterPro" id="IPR036305">
    <property type="entry name" value="RGS_sf"/>
</dbReference>
<dbReference type="AlphaFoldDB" id="A0AAN6YC02"/>
<feature type="region of interest" description="Disordered" evidence="4">
    <location>
        <begin position="45"/>
        <end position="70"/>
    </location>
</feature>
<dbReference type="GO" id="GO:0005634">
    <property type="term" value="C:nucleus"/>
    <property type="evidence" value="ECO:0007669"/>
    <property type="project" value="TreeGrafter"/>
</dbReference>
<protein>
    <recommendedName>
        <fullName evidence="9">LOV domain-containing protein</fullName>
    </recommendedName>
</protein>
<feature type="domain" description="RGS" evidence="5">
    <location>
        <begin position="151"/>
        <end position="261"/>
    </location>
</feature>
<reference evidence="7" key="2">
    <citation type="submission" date="2023-05" db="EMBL/GenBank/DDBJ databases">
        <authorList>
            <consortium name="Lawrence Berkeley National Laboratory"/>
            <person name="Steindorff A."/>
            <person name="Hensen N."/>
            <person name="Bonometti L."/>
            <person name="Westerberg I."/>
            <person name="Brannstrom I.O."/>
            <person name="Guillou S."/>
            <person name="Cros-Aarteil S."/>
            <person name="Calhoun S."/>
            <person name="Haridas S."/>
            <person name="Kuo A."/>
            <person name="Mondo S."/>
            <person name="Pangilinan J."/>
            <person name="Riley R."/>
            <person name="Labutti K."/>
            <person name="Andreopoulos B."/>
            <person name="Lipzen A."/>
            <person name="Chen C."/>
            <person name="Yanf M."/>
            <person name="Daum C."/>
            <person name="Ng V."/>
            <person name="Clum A."/>
            <person name="Ohm R."/>
            <person name="Martin F."/>
            <person name="Silar P."/>
            <person name="Natvig D."/>
            <person name="Lalanne C."/>
            <person name="Gautier V."/>
            <person name="Ament-Velasquez S.L."/>
            <person name="Kruys A."/>
            <person name="Hutchinson M.I."/>
            <person name="Powell A.J."/>
            <person name="Barry K."/>
            <person name="Miller A.N."/>
            <person name="Grigoriev I.V."/>
            <person name="Debuchy R."/>
            <person name="Gladieux P."/>
            <person name="Thoren M.H."/>
            <person name="Johannesson H."/>
        </authorList>
    </citation>
    <scope>NUCLEOTIDE SEQUENCE</scope>
    <source>
        <strain evidence="7">PSN293</strain>
    </source>
</reference>
<evidence type="ECO:0000259" key="5">
    <source>
        <dbReference type="Pfam" id="PF00615"/>
    </source>
</evidence>
<dbReference type="Pfam" id="PF13426">
    <property type="entry name" value="PAS_9"/>
    <property type="match status" value="1"/>
</dbReference>
<feature type="region of interest" description="Disordered" evidence="4">
    <location>
        <begin position="639"/>
        <end position="672"/>
    </location>
</feature>
<keyword evidence="2" id="KW-0288">FMN</keyword>
<feature type="region of interest" description="Disordered" evidence="4">
    <location>
        <begin position="701"/>
        <end position="721"/>
    </location>
</feature>
<dbReference type="InterPro" id="IPR035965">
    <property type="entry name" value="PAS-like_dom_sf"/>
</dbReference>
<dbReference type="CDD" id="cd00130">
    <property type="entry name" value="PAS"/>
    <property type="match status" value="1"/>
</dbReference>
<feature type="domain" description="PAS" evidence="6">
    <location>
        <begin position="292"/>
        <end position="395"/>
    </location>
</feature>
<gene>
    <name evidence="7" type="ORF">QBC37DRAFT_463162</name>
</gene>
<dbReference type="Gene3D" id="3.30.450.20">
    <property type="entry name" value="PAS domain"/>
    <property type="match status" value="1"/>
</dbReference>
<dbReference type="EMBL" id="MU858103">
    <property type="protein sequence ID" value="KAK4213842.1"/>
    <property type="molecule type" value="Genomic_DNA"/>
</dbReference>
<reference evidence="7" key="1">
    <citation type="journal article" date="2023" name="Mol. Phylogenet. Evol.">
        <title>Genome-scale phylogeny and comparative genomics of the fungal order Sordariales.</title>
        <authorList>
            <person name="Hensen N."/>
            <person name="Bonometti L."/>
            <person name="Westerberg I."/>
            <person name="Brannstrom I.O."/>
            <person name="Guillou S."/>
            <person name="Cros-Aarteil S."/>
            <person name="Calhoun S."/>
            <person name="Haridas S."/>
            <person name="Kuo A."/>
            <person name="Mondo S."/>
            <person name="Pangilinan J."/>
            <person name="Riley R."/>
            <person name="LaButti K."/>
            <person name="Andreopoulos B."/>
            <person name="Lipzen A."/>
            <person name="Chen C."/>
            <person name="Yan M."/>
            <person name="Daum C."/>
            <person name="Ng V."/>
            <person name="Clum A."/>
            <person name="Steindorff A."/>
            <person name="Ohm R.A."/>
            <person name="Martin F."/>
            <person name="Silar P."/>
            <person name="Natvig D.O."/>
            <person name="Lalanne C."/>
            <person name="Gautier V."/>
            <person name="Ament-Velasquez S.L."/>
            <person name="Kruys A."/>
            <person name="Hutchinson M.I."/>
            <person name="Powell A.J."/>
            <person name="Barry K."/>
            <person name="Miller A.N."/>
            <person name="Grigoriev I.V."/>
            <person name="Debuchy R."/>
            <person name="Gladieux P."/>
            <person name="Hiltunen Thoren M."/>
            <person name="Johannesson H."/>
        </authorList>
    </citation>
    <scope>NUCLEOTIDE SEQUENCE</scope>
    <source>
        <strain evidence="7">PSN293</strain>
    </source>
</reference>
<accession>A0AAN6YC02</accession>
<dbReference type="InterPro" id="IPR016137">
    <property type="entry name" value="RGS"/>
</dbReference>
<dbReference type="InterPro" id="IPR000014">
    <property type="entry name" value="PAS"/>
</dbReference>
<dbReference type="SUPFAM" id="SSF55785">
    <property type="entry name" value="PYP-like sensor domain (PAS domain)"/>
    <property type="match status" value="1"/>
</dbReference>
<dbReference type="PANTHER" id="PTHR47429:SF2">
    <property type="entry name" value="PROTEIN TWIN LOV 1"/>
    <property type="match status" value="1"/>
</dbReference>
<feature type="compositionally biased region" description="Basic residues" evidence="4">
    <location>
        <begin position="456"/>
        <end position="465"/>
    </location>
</feature>
<evidence type="ECO:0000256" key="1">
    <source>
        <dbReference type="ARBA" id="ARBA00022630"/>
    </source>
</evidence>
<dbReference type="PANTHER" id="PTHR47429">
    <property type="entry name" value="PROTEIN TWIN LOV 1"/>
    <property type="match status" value="1"/>
</dbReference>
<dbReference type="InterPro" id="IPR044926">
    <property type="entry name" value="RGS_subdomain_2"/>
</dbReference>
<organism evidence="7 8">
    <name type="scientific">Rhypophila decipiens</name>
    <dbReference type="NCBI Taxonomy" id="261697"/>
    <lineage>
        <taxon>Eukaryota</taxon>
        <taxon>Fungi</taxon>
        <taxon>Dikarya</taxon>
        <taxon>Ascomycota</taxon>
        <taxon>Pezizomycotina</taxon>
        <taxon>Sordariomycetes</taxon>
        <taxon>Sordariomycetidae</taxon>
        <taxon>Sordariales</taxon>
        <taxon>Naviculisporaceae</taxon>
        <taxon>Rhypophila</taxon>
    </lineage>
</organism>
<evidence type="ECO:0000256" key="4">
    <source>
        <dbReference type="SAM" id="MobiDB-lite"/>
    </source>
</evidence>
<dbReference type="Pfam" id="PF00615">
    <property type="entry name" value="RGS"/>
    <property type="match status" value="1"/>
</dbReference>
<dbReference type="NCBIfam" id="TIGR00229">
    <property type="entry name" value="sensory_box"/>
    <property type="match status" value="1"/>
</dbReference>
<dbReference type="Proteomes" id="UP001301769">
    <property type="component" value="Unassembled WGS sequence"/>
</dbReference>
<proteinExistence type="predicted"/>
<evidence type="ECO:0000256" key="2">
    <source>
        <dbReference type="ARBA" id="ARBA00022643"/>
    </source>
</evidence>
<comment type="caution">
    <text evidence="7">The sequence shown here is derived from an EMBL/GenBank/DDBJ whole genome shotgun (WGS) entry which is preliminary data.</text>
</comment>
<feature type="compositionally biased region" description="Polar residues" evidence="4">
    <location>
        <begin position="707"/>
        <end position="721"/>
    </location>
</feature>
<sequence>MFSVKRNTYESISNLSDDWSRRGSTQSTSTLILPYRMSARGSDLNLTALSPPPVPPGDPRTKPVKTHSPFRLRSDSGLALHTNKNAFRQYTDYNSDGSLRTPSIKKKPFSFESSSGSDSITVGTSVHINLGHSSHQVKPVPQFFDSNVIKAVFADSATKQRLLQFAQGTASAADVEFLLKVDEYTHALGNMTGLIAKISEDFTISTARTPLDIPCHVSNNVRANTKTCARLAIPQLERLYRDTRVSVEERLAKTLYPDFLKYQLAQCMRSSLSVSRSLTGGFQSAYPGLGDAFCLTDALRPDNPIAYVSDGLLKMTGYKRRDIVDQNCSILQGFSTDPEAARRIREAVLFGQETTELILNHRRDGTPFWNLLFICPLFEKGTVRYYLGGQINVSESMGTECKDILRILNFRIPGEEFPYSSVGEPAEQPISRSRSNLKEKLETASDTDDNQGSRQKPGRHRFFRRLSKKSKVGRPHIQTVPHADEEEDWPLPTRRLCSPRMPQVEQQYQHISPLSTPYSRFLVLRYVPAPTTFPLNSSTSPHVHLRVAFCSPSALELLGLKPANNDMTRITSHTSCSSTQGSDAAALEPILNADIFTVLSEHANSPSINKGFRFTVLKKVTCGEAISIDLLTSIGVSTPLQSSSSSLSSTTSTQPDQPGQTTATAAPPGTRTTAMVNKNKHARSASLIRSAVAMIKKGHGGAIDRNFQPSPGHNNDGQQQQVRQPRLSETLERGAEILSNVFFGPKMNKLVSHWSPLKDEKGKVGYVVLVLTAAIPS</sequence>
<dbReference type="Gene3D" id="1.10.167.10">
    <property type="entry name" value="Regulator of G-protein Signalling 4, domain 2"/>
    <property type="match status" value="1"/>
</dbReference>
<keyword evidence="8" id="KW-1185">Reference proteome</keyword>
<dbReference type="SUPFAM" id="SSF48097">
    <property type="entry name" value="Regulator of G-protein signaling, RGS"/>
    <property type="match status" value="1"/>
</dbReference>
<evidence type="ECO:0000313" key="8">
    <source>
        <dbReference type="Proteomes" id="UP001301769"/>
    </source>
</evidence>
<evidence type="ECO:0000313" key="7">
    <source>
        <dbReference type="EMBL" id="KAK4213842.1"/>
    </source>
</evidence>
<evidence type="ECO:0000256" key="3">
    <source>
        <dbReference type="ARBA" id="ARBA00022991"/>
    </source>
</evidence>
<name>A0AAN6YC02_9PEZI</name>
<evidence type="ECO:0000259" key="6">
    <source>
        <dbReference type="Pfam" id="PF13426"/>
    </source>
</evidence>
<keyword evidence="3" id="KW-0157">Chromophore</keyword>
<feature type="region of interest" description="Disordered" evidence="4">
    <location>
        <begin position="418"/>
        <end position="465"/>
    </location>
</feature>
<keyword evidence="1" id="KW-0285">Flavoprotein</keyword>